<keyword evidence="2" id="KW-1185">Reference proteome</keyword>
<dbReference type="AlphaFoldDB" id="A0AAE1IWC6"/>
<evidence type="ECO:0000313" key="2">
    <source>
        <dbReference type="Proteomes" id="UP001293593"/>
    </source>
</evidence>
<proteinExistence type="predicted"/>
<comment type="caution">
    <text evidence="1">The sequence shown here is derived from an EMBL/GenBank/DDBJ whole genome shotgun (WGS) entry which is preliminary data.</text>
</comment>
<sequence>MNVIKCSPLLQNDFGENFEWPNFNRRLAYYIPMRRIESRNSLGHSLIKQLGQEEDSSCYVDTIQTPMDSLAAFARFNPEINVESFSVRSTVMWR</sequence>
<dbReference type="EMBL" id="JAWXYG010000011">
    <property type="protein sequence ID" value="KAK4259005.1"/>
    <property type="molecule type" value="Genomic_DNA"/>
</dbReference>
<reference evidence="1" key="1">
    <citation type="submission" date="2023-10" db="EMBL/GenBank/DDBJ databases">
        <title>Chromosome-level genome of the transformable northern wattle, Acacia crassicarpa.</title>
        <authorList>
            <person name="Massaro I."/>
            <person name="Sinha N.R."/>
            <person name="Poethig S."/>
            <person name="Leichty A.R."/>
        </authorList>
    </citation>
    <scope>NUCLEOTIDE SEQUENCE</scope>
    <source>
        <strain evidence="1">Acra3RX</strain>
        <tissue evidence="1">Leaf</tissue>
    </source>
</reference>
<dbReference type="Proteomes" id="UP001293593">
    <property type="component" value="Unassembled WGS sequence"/>
</dbReference>
<protein>
    <submittedName>
        <fullName evidence="1">Uncharacterized protein</fullName>
    </submittedName>
</protein>
<name>A0AAE1IWC6_9FABA</name>
<gene>
    <name evidence="1" type="ORF">QN277_005385</name>
</gene>
<accession>A0AAE1IWC6</accession>
<evidence type="ECO:0000313" key="1">
    <source>
        <dbReference type="EMBL" id="KAK4259005.1"/>
    </source>
</evidence>
<organism evidence="1 2">
    <name type="scientific">Acacia crassicarpa</name>
    <name type="common">northern wattle</name>
    <dbReference type="NCBI Taxonomy" id="499986"/>
    <lineage>
        <taxon>Eukaryota</taxon>
        <taxon>Viridiplantae</taxon>
        <taxon>Streptophyta</taxon>
        <taxon>Embryophyta</taxon>
        <taxon>Tracheophyta</taxon>
        <taxon>Spermatophyta</taxon>
        <taxon>Magnoliopsida</taxon>
        <taxon>eudicotyledons</taxon>
        <taxon>Gunneridae</taxon>
        <taxon>Pentapetalae</taxon>
        <taxon>rosids</taxon>
        <taxon>fabids</taxon>
        <taxon>Fabales</taxon>
        <taxon>Fabaceae</taxon>
        <taxon>Caesalpinioideae</taxon>
        <taxon>mimosoid clade</taxon>
        <taxon>Acacieae</taxon>
        <taxon>Acacia</taxon>
    </lineage>
</organism>